<evidence type="ECO:0000313" key="1">
    <source>
        <dbReference type="EMBL" id="KYO33016.1"/>
    </source>
</evidence>
<name>A0A151N8A9_ALLMI</name>
<sequence length="125" mass="13553">MGRHTEIWKHEDRGSLLFHSWLAVSGIQGSVPGGWSANWHWHAAIKWVHVSASAFIGSPAACCSFSPFGPGAACSFAAALLLPRFQSPAVSHQLHTSLGSHLSGKKKIGQWLKLQISAERSSHYL</sequence>
<proteinExistence type="predicted"/>
<dbReference type="Proteomes" id="UP000050525">
    <property type="component" value="Unassembled WGS sequence"/>
</dbReference>
<dbReference type="EMBL" id="AKHW03003826">
    <property type="protein sequence ID" value="KYO33016.1"/>
    <property type="molecule type" value="Genomic_DNA"/>
</dbReference>
<protein>
    <submittedName>
        <fullName evidence="1">Uncharacterized protein</fullName>
    </submittedName>
</protein>
<dbReference type="AlphaFoldDB" id="A0A151N8A9"/>
<accession>A0A151N8A9</accession>
<organism evidence="1 2">
    <name type="scientific">Alligator mississippiensis</name>
    <name type="common">American alligator</name>
    <dbReference type="NCBI Taxonomy" id="8496"/>
    <lineage>
        <taxon>Eukaryota</taxon>
        <taxon>Metazoa</taxon>
        <taxon>Chordata</taxon>
        <taxon>Craniata</taxon>
        <taxon>Vertebrata</taxon>
        <taxon>Euteleostomi</taxon>
        <taxon>Archelosauria</taxon>
        <taxon>Archosauria</taxon>
        <taxon>Crocodylia</taxon>
        <taxon>Alligatoridae</taxon>
        <taxon>Alligatorinae</taxon>
        <taxon>Alligator</taxon>
    </lineage>
</organism>
<gene>
    <name evidence="1" type="ORF">Y1Q_0011327</name>
</gene>
<evidence type="ECO:0000313" key="2">
    <source>
        <dbReference type="Proteomes" id="UP000050525"/>
    </source>
</evidence>
<keyword evidence="2" id="KW-1185">Reference proteome</keyword>
<reference evidence="1 2" key="1">
    <citation type="journal article" date="2012" name="Genome Biol.">
        <title>Sequencing three crocodilian genomes to illuminate the evolution of archosaurs and amniotes.</title>
        <authorList>
            <person name="St John J.A."/>
            <person name="Braun E.L."/>
            <person name="Isberg S.R."/>
            <person name="Miles L.G."/>
            <person name="Chong A.Y."/>
            <person name="Gongora J."/>
            <person name="Dalzell P."/>
            <person name="Moran C."/>
            <person name="Bed'hom B."/>
            <person name="Abzhanov A."/>
            <person name="Burgess S.C."/>
            <person name="Cooksey A.M."/>
            <person name="Castoe T.A."/>
            <person name="Crawford N.G."/>
            <person name="Densmore L.D."/>
            <person name="Drew J.C."/>
            <person name="Edwards S.V."/>
            <person name="Faircloth B.C."/>
            <person name="Fujita M.K."/>
            <person name="Greenwold M.J."/>
            <person name="Hoffmann F.G."/>
            <person name="Howard J.M."/>
            <person name="Iguchi T."/>
            <person name="Janes D.E."/>
            <person name="Khan S.Y."/>
            <person name="Kohno S."/>
            <person name="de Koning A.J."/>
            <person name="Lance S.L."/>
            <person name="McCarthy F.M."/>
            <person name="McCormack J.E."/>
            <person name="Merchant M.E."/>
            <person name="Peterson D.G."/>
            <person name="Pollock D.D."/>
            <person name="Pourmand N."/>
            <person name="Raney B.J."/>
            <person name="Roessler K.A."/>
            <person name="Sanford J.R."/>
            <person name="Sawyer R.H."/>
            <person name="Schmidt C.J."/>
            <person name="Triplett E.W."/>
            <person name="Tuberville T.D."/>
            <person name="Venegas-Anaya M."/>
            <person name="Howard J.T."/>
            <person name="Jarvis E.D."/>
            <person name="Guillette L.J.Jr."/>
            <person name="Glenn T.C."/>
            <person name="Green R.E."/>
            <person name="Ray D.A."/>
        </authorList>
    </citation>
    <scope>NUCLEOTIDE SEQUENCE [LARGE SCALE GENOMIC DNA]</scope>
    <source>
        <strain evidence="1">KSC_2009_1</strain>
    </source>
</reference>
<comment type="caution">
    <text evidence="1">The sequence shown here is derived from an EMBL/GenBank/DDBJ whole genome shotgun (WGS) entry which is preliminary data.</text>
</comment>